<evidence type="ECO:0000256" key="2">
    <source>
        <dbReference type="ARBA" id="ARBA00005594"/>
    </source>
</evidence>
<comment type="catalytic activity">
    <reaction evidence="12">
        <text>tRNA(Cys) + L-cysteine + ATP = L-cysteinyl-tRNA(Cys) + AMP + diphosphate</text>
        <dbReference type="Rhea" id="RHEA:17773"/>
        <dbReference type="Rhea" id="RHEA-COMP:9661"/>
        <dbReference type="Rhea" id="RHEA-COMP:9679"/>
        <dbReference type="ChEBI" id="CHEBI:30616"/>
        <dbReference type="ChEBI" id="CHEBI:33019"/>
        <dbReference type="ChEBI" id="CHEBI:35235"/>
        <dbReference type="ChEBI" id="CHEBI:78442"/>
        <dbReference type="ChEBI" id="CHEBI:78517"/>
        <dbReference type="ChEBI" id="CHEBI:456215"/>
        <dbReference type="EC" id="6.1.1.16"/>
    </reaction>
</comment>
<dbReference type="HOGENOM" id="CLU_013528_0_1_0"/>
<evidence type="ECO:0000313" key="15">
    <source>
        <dbReference type="Proteomes" id="UP000002019"/>
    </source>
</evidence>
<name>B0VH02_CLOAI</name>
<feature type="binding site" evidence="12">
    <location>
        <position position="27"/>
    </location>
    <ligand>
        <name>Zn(2+)</name>
        <dbReference type="ChEBI" id="CHEBI:29105"/>
    </ligand>
</feature>
<accession>B0VH02</accession>
<evidence type="ECO:0000256" key="5">
    <source>
        <dbReference type="ARBA" id="ARBA00022598"/>
    </source>
</evidence>
<dbReference type="STRING" id="459349.CLOAM0734"/>
<keyword evidence="10 12" id="KW-0648">Protein biosynthesis</keyword>
<evidence type="ECO:0000256" key="8">
    <source>
        <dbReference type="ARBA" id="ARBA00022833"/>
    </source>
</evidence>
<dbReference type="Pfam" id="PF01406">
    <property type="entry name" value="tRNA-synt_1e"/>
    <property type="match status" value="1"/>
</dbReference>
<evidence type="ECO:0000256" key="3">
    <source>
        <dbReference type="ARBA" id="ARBA00011245"/>
    </source>
</evidence>
<dbReference type="SUPFAM" id="SSF47323">
    <property type="entry name" value="Anticodon-binding domain of a subclass of class I aminoacyl-tRNA synthetases"/>
    <property type="match status" value="1"/>
</dbReference>
<dbReference type="CDD" id="cd00672">
    <property type="entry name" value="CysRS_core"/>
    <property type="match status" value="1"/>
</dbReference>
<dbReference type="InterPro" id="IPR015803">
    <property type="entry name" value="Cys-tRNA-ligase"/>
</dbReference>
<dbReference type="InterPro" id="IPR056411">
    <property type="entry name" value="CysS_C"/>
</dbReference>
<keyword evidence="15" id="KW-1185">Reference proteome</keyword>
<keyword evidence="11 12" id="KW-0030">Aminoacyl-tRNA synthetase</keyword>
<dbReference type="Proteomes" id="UP000002019">
    <property type="component" value="Chromosome"/>
</dbReference>
<feature type="domain" description="Cysteinyl-tRNA synthetase class Ia DALR" evidence="13">
    <location>
        <begin position="350"/>
        <end position="409"/>
    </location>
</feature>
<dbReference type="GO" id="GO:0004817">
    <property type="term" value="F:cysteine-tRNA ligase activity"/>
    <property type="evidence" value="ECO:0007669"/>
    <property type="project" value="UniProtKB-UniRule"/>
</dbReference>
<keyword evidence="4 12" id="KW-0963">Cytoplasm</keyword>
<feature type="binding site" evidence="12">
    <location>
        <position position="207"/>
    </location>
    <ligand>
        <name>Zn(2+)</name>
        <dbReference type="ChEBI" id="CHEBI:29105"/>
    </ligand>
</feature>
<dbReference type="PANTHER" id="PTHR10890:SF3">
    <property type="entry name" value="CYSTEINE--TRNA LIGASE, CYTOPLASMIC"/>
    <property type="match status" value="1"/>
</dbReference>
<dbReference type="AlphaFoldDB" id="B0VH02"/>
<dbReference type="NCBIfam" id="TIGR00435">
    <property type="entry name" value="cysS"/>
    <property type="match status" value="1"/>
</dbReference>
<dbReference type="GO" id="GO:0005524">
    <property type="term" value="F:ATP binding"/>
    <property type="evidence" value="ECO:0007669"/>
    <property type="project" value="UniProtKB-UniRule"/>
</dbReference>
<evidence type="ECO:0000256" key="7">
    <source>
        <dbReference type="ARBA" id="ARBA00022741"/>
    </source>
</evidence>
<dbReference type="InterPro" id="IPR024909">
    <property type="entry name" value="Cys-tRNA/MSH_ligase"/>
</dbReference>
<dbReference type="InterPro" id="IPR009080">
    <property type="entry name" value="tRNAsynth_Ia_anticodon-bd"/>
</dbReference>
<feature type="binding site" evidence="12">
    <location>
        <position position="267"/>
    </location>
    <ligand>
        <name>ATP</name>
        <dbReference type="ChEBI" id="CHEBI:30616"/>
    </ligand>
</feature>
<dbReference type="Pfam" id="PF09190">
    <property type="entry name" value="DALR_2"/>
    <property type="match status" value="1"/>
</dbReference>
<dbReference type="InterPro" id="IPR014729">
    <property type="entry name" value="Rossmann-like_a/b/a_fold"/>
</dbReference>
<comment type="similarity">
    <text evidence="2 12">Belongs to the class-I aminoacyl-tRNA synthetase family.</text>
</comment>
<dbReference type="EMBL" id="CU466930">
    <property type="protein sequence ID" value="CAO80617.1"/>
    <property type="molecule type" value="Genomic_DNA"/>
</dbReference>
<dbReference type="HAMAP" id="MF_00041">
    <property type="entry name" value="Cys_tRNA_synth"/>
    <property type="match status" value="1"/>
</dbReference>
<keyword evidence="9 12" id="KW-0067">ATP-binding</keyword>
<keyword evidence="5 12" id="KW-0436">Ligase</keyword>
<reference evidence="14 15" key="1">
    <citation type="journal article" date="2008" name="J. Bacteriol.">
        <title>'Candidatus Cloacamonas acidaminovorans': genome sequence reconstruction provides a first glimpse of a new bacterial division.</title>
        <authorList>
            <person name="Pelletier E."/>
            <person name="Kreimeyer A."/>
            <person name="Bocs S."/>
            <person name="Rouy Z."/>
            <person name="Gyapay G."/>
            <person name="Chouari R."/>
            <person name="Riviere D."/>
            <person name="Ganesan A."/>
            <person name="Daegelen P."/>
            <person name="Sghir A."/>
            <person name="Cohen G.N."/>
            <person name="Medigue C."/>
            <person name="Weissenbach J."/>
            <person name="Le Paslier D."/>
        </authorList>
    </citation>
    <scope>NUCLEOTIDE SEQUENCE [LARGE SCALE GENOMIC DNA]</scope>
    <source>
        <strain evidence="15">Evry</strain>
    </source>
</reference>
<dbReference type="InterPro" id="IPR015273">
    <property type="entry name" value="Cys-tRNA-synt_Ia_DALR"/>
</dbReference>
<evidence type="ECO:0000313" key="14">
    <source>
        <dbReference type="EMBL" id="CAO80617.1"/>
    </source>
</evidence>
<dbReference type="SUPFAM" id="SSF52374">
    <property type="entry name" value="Nucleotidylyl transferase"/>
    <property type="match status" value="1"/>
</dbReference>
<gene>
    <name evidence="12 14" type="primary">cysS</name>
    <name evidence="14" type="ordered locus">CLOAM0734</name>
</gene>
<evidence type="ECO:0000256" key="4">
    <source>
        <dbReference type="ARBA" id="ARBA00022490"/>
    </source>
</evidence>
<comment type="cofactor">
    <cofactor evidence="12">
        <name>Zn(2+)</name>
        <dbReference type="ChEBI" id="CHEBI:29105"/>
    </cofactor>
    <text evidence="12">Binds 1 zinc ion per subunit.</text>
</comment>
<evidence type="ECO:0000256" key="10">
    <source>
        <dbReference type="ARBA" id="ARBA00022917"/>
    </source>
</evidence>
<dbReference type="FunFam" id="3.40.50.620:FF:000009">
    <property type="entry name" value="Cysteine--tRNA ligase"/>
    <property type="match status" value="1"/>
</dbReference>
<keyword evidence="7 12" id="KW-0547">Nucleotide-binding</keyword>
<dbReference type="SMART" id="SM00840">
    <property type="entry name" value="DALR_2"/>
    <property type="match status" value="1"/>
</dbReference>
<evidence type="ECO:0000256" key="12">
    <source>
        <dbReference type="HAMAP-Rule" id="MF_00041"/>
    </source>
</evidence>
<keyword evidence="6 12" id="KW-0479">Metal-binding</keyword>
<evidence type="ECO:0000256" key="9">
    <source>
        <dbReference type="ARBA" id="ARBA00022840"/>
    </source>
</evidence>
<dbReference type="InterPro" id="IPR032678">
    <property type="entry name" value="tRNA-synt_1_cat_dom"/>
</dbReference>
<comment type="subcellular location">
    <subcellularLocation>
        <location evidence="1 12">Cytoplasm</location>
    </subcellularLocation>
</comment>
<dbReference type="eggNOG" id="COG0215">
    <property type="taxonomic scope" value="Bacteria"/>
</dbReference>
<dbReference type="Pfam" id="PF23493">
    <property type="entry name" value="CysS_C"/>
    <property type="match status" value="1"/>
</dbReference>
<evidence type="ECO:0000256" key="1">
    <source>
        <dbReference type="ARBA" id="ARBA00004496"/>
    </source>
</evidence>
<evidence type="ECO:0000256" key="11">
    <source>
        <dbReference type="ARBA" id="ARBA00023146"/>
    </source>
</evidence>
<feature type="short sequence motif" description="'HIGH' region" evidence="12">
    <location>
        <begin position="29"/>
        <end position="39"/>
    </location>
</feature>
<keyword evidence="8 12" id="KW-0862">Zinc</keyword>
<dbReference type="GO" id="GO:0006423">
    <property type="term" value="P:cysteinyl-tRNA aminoacylation"/>
    <property type="evidence" value="ECO:0007669"/>
    <property type="project" value="UniProtKB-UniRule"/>
</dbReference>
<sequence>MLLYNTQTRKKEEFQPITPGKVGIYACGPTVYNYFHIGNARAFIFFDVVRRYFTYRGYEVTYVQNITDIDDKIIAQANEENISFTLVAEKYTRAFLDDTSALGIKPPTYQPKATEVMDDIIAFIAELEKKGYAYEVEGDVYFATENLPSYGCLSGKKTEEQLAGARVMENYNKRHPADFTLWKKGKPGEPVWESPWGKGRPGWHTECVVMSQKYLGETFDIHCGGIDLIFPHHENELAQAMAYSGKPLANYWMHNGFLNVDGEKMSKSLKNFFTARDILAEYDAESIRFFFLSKHYRSPIDFSRELMEESQRAVANLYSSLAEINYPENAENRRPTVCGTAQELQNLEQEFILAMDDDFNTAKAISLLFELNRKVKNTSATMADRISAAIKMVELGSVLGFFQNLEAKLKQKMPDLSKDLICLILSYRKEARDKKDWALADKIRNDLAQLGIEIKDTPEGVKWTLKEKK</sequence>
<evidence type="ECO:0000259" key="13">
    <source>
        <dbReference type="SMART" id="SM00840"/>
    </source>
</evidence>
<dbReference type="PANTHER" id="PTHR10890">
    <property type="entry name" value="CYSTEINYL-TRNA SYNTHETASE"/>
    <property type="match status" value="1"/>
</dbReference>
<dbReference type="Gene3D" id="3.40.50.620">
    <property type="entry name" value="HUPs"/>
    <property type="match status" value="1"/>
</dbReference>
<dbReference type="KEGG" id="caci:CLOAM0734"/>
<evidence type="ECO:0000256" key="6">
    <source>
        <dbReference type="ARBA" id="ARBA00022723"/>
    </source>
</evidence>
<dbReference type="EC" id="6.1.1.16" evidence="12"/>
<dbReference type="PRINTS" id="PR00983">
    <property type="entry name" value="TRNASYNTHCYS"/>
</dbReference>
<dbReference type="RefSeq" id="WP_015424476.1">
    <property type="nucleotide sequence ID" value="NC_020449.1"/>
</dbReference>
<dbReference type="OrthoDB" id="9815130at2"/>
<proteinExistence type="inferred from homology"/>
<feature type="binding site" evidence="12">
    <location>
        <position position="232"/>
    </location>
    <ligand>
        <name>Zn(2+)</name>
        <dbReference type="ChEBI" id="CHEBI:29105"/>
    </ligand>
</feature>
<dbReference type="GO" id="GO:0005829">
    <property type="term" value="C:cytosol"/>
    <property type="evidence" value="ECO:0007669"/>
    <property type="project" value="TreeGrafter"/>
</dbReference>
<organism evidence="14 15">
    <name type="scientific">Cloacimonas acidaminovorans (strain Evry)</name>
    <dbReference type="NCBI Taxonomy" id="459349"/>
    <lineage>
        <taxon>Bacteria</taxon>
        <taxon>Pseudomonadati</taxon>
        <taxon>Candidatus Cloacimonadota</taxon>
        <taxon>Candidatus Cloacimonadia</taxon>
        <taxon>Candidatus Cloacimonadales</taxon>
        <taxon>Candidatus Cloacimonadaceae</taxon>
        <taxon>Candidatus Cloacimonas</taxon>
    </lineage>
</organism>
<protein>
    <recommendedName>
        <fullName evidence="12">Cysteine--tRNA ligase</fullName>
        <ecNumber evidence="12">6.1.1.16</ecNumber>
    </recommendedName>
    <alternativeName>
        <fullName evidence="12">Cysteinyl-tRNA synthetase</fullName>
        <shortName evidence="12">CysRS</shortName>
    </alternativeName>
</protein>
<dbReference type="GO" id="GO:0008270">
    <property type="term" value="F:zinc ion binding"/>
    <property type="evidence" value="ECO:0007669"/>
    <property type="project" value="UniProtKB-UniRule"/>
</dbReference>
<dbReference type="Gene3D" id="1.20.120.1910">
    <property type="entry name" value="Cysteine-tRNA ligase, C-terminal anti-codon recognition domain"/>
    <property type="match status" value="1"/>
</dbReference>
<feature type="short sequence motif" description="'KMSKS' region" evidence="12">
    <location>
        <begin position="264"/>
        <end position="268"/>
    </location>
</feature>
<feature type="binding site" evidence="12">
    <location>
        <position position="236"/>
    </location>
    <ligand>
        <name>Zn(2+)</name>
        <dbReference type="ChEBI" id="CHEBI:29105"/>
    </ligand>
</feature>
<comment type="subunit">
    <text evidence="3 12">Monomer.</text>
</comment>